<dbReference type="Proteomes" id="UP000078504">
    <property type="component" value="Unassembled WGS sequence"/>
</dbReference>
<keyword evidence="4" id="KW-0238">DNA-binding</keyword>
<organism evidence="4 5">
    <name type="scientific">Buttiauxella gaviniae ATCC 51604</name>
    <dbReference type="NCBI Taxonomy" id="1354253"/>
    <lineage>
        <taxon>Bacteria</taxon>
        <taxon>Pseudomonadati</taxon>
        <taxon>Pseudomonadota</taxon>
        <taxon>Gammaproteobacteria</taxon>
        <taxon>Enterobacterales</taxon>
        <taxon>Enterobacteriaceae</taxon>
        <taxon>Buttiauxella</taxon>
    </lineage>
</organism>
<keyword evidence="4" id="KW-0378">Hydrolase</keyword>
<dbReference type="PANTHER" id="PTHR30432:SF1">
    <property type="entry name" value="DNA-BINDING TRANSCRIPTIONAL DUAL REGULATOR MODE"/>
    <property type="match status" value="1"/>
</dbReference>
<dbReference type="GO" id="GO:0015689">
    <property type="term" value="P:molybdate ion transport"/>
    <property type="evidence" value="ECO:0007669"/>
    <property type="project" value="InterPro"/>
</dbReference>
<evidence type="ECO:0000259" key="3">
    <source>
        <dbReference type="PROSITE" id="PS51866"/>
    </source>
</evidence>
<dbReference type="Gene3D" id="2.40.50.100">
    <property type="match status" value="2"/>
</dbReference>
<dbReference type="InterPro" id="IPR051815">
    <property type="entry name" value="Molybdate_resp_trans_reg"/>
</dbReference>
<dbReference type="InterPro" id="IPR005116">
    <property type="entry name" value="Transp-assoc_OB_typ1"/>
</dbReference>
<keyword evidence="1 2" id="KW-0500">Molybdenum</keyword>
<dbReference type="InterPro" id="IPR004606">
    <property type="entry name" value="Mop_domain"/>
</dbReference>
<dbReference type="PANTHER" id="PTHR30432">
    <property type="entry name" value="TRANSCRIPTIONAL REGULATOR MODE"/>
    <property type="match status" value="1"/>
</dbReference>
<protein>
    <submittedName>
        <fullName evidence="4">DNA-binding/molybdate-binding domain-containing protein</fullName>
        <ecNumber evidence="4">3.6.3.-</ecNumber>
    </submittedName>
</protein>
<dbReference type="GO" id="GO:0003677">
    <property type="term" value="F:DNA binding"/>
    <property type="evidence" value="ECO:0007669"/>
    <property type="project" value="UniProtKB-KW"/>
</dbReference>
<dbReference type="EC" id="3.6.3.-" evidence="4"/>
<dbReference type="NCBIfam" id="TIGR00638">
    <property type="entry name" value="Mop"/>
    <property type="match status" value="2"/>
</dbReference>
<dbReference type="PROSITE" id="PS51866">
    <property type="entry name" value="MOP"/>
    <property type="match status" value="2"/>
</dbReference>
<dbReference type="RefSeq" id="WP_064519015.1">
    <property type="nucleotide sequence ID" value="NZ_LXEP01000045.1"/>
</dbReference>
<dbReference type="Pfam" id="PF03459">
    <property type="entry name" value="TOBE"/>
    <property type="match status" value="2"/>
</dbReference>
<evidence type="ECO:0000313" key="4">
    <source>
        <dbReference type="EMBL" id="OAT16873.1"/>
    </source>
</evidence>
<evidence type="ECO:0000256" key="1">
    <source>
        <dbReference type="ARBA" id="ARBA00022505"/>
    </source>
</evidence>
<accession>A0A1B7HMN4</accession>
<dbReference type="EMBL" id="LXEP01000045">
    <property type="protein sequence ID" value="OAT16873.1"/>
    <property type="molecule type" value="Genomic_DNA"/>
</dbReference>
<dbReference type="GO" id="GO:0016787">
    <property type="term" value="F:hydrolase activity"/>
    <property type="evidence" value="ECO:0007669"/>
    <property type="project" value="UniProtKB-KW"/>
</dbReference>
<name>A0A1B7HMN4_9ENTR</name>
<sequence>MTISARNQLTGTVSHIADGTVSHIADGAINDEVELTLNSGGKLVAVVTRTSREALGLNPGKEAVALIKAPWVMLATEDCGFQFSARNQFPGSVLSLLRGAVNTTVNIATDGGTELTAVVTNEAADEMALKNGSRLIALIKASSVLLAVKK</sequence>
<evidence type="ECO:0000313" key="5">
    <source>
        <dbReference type="Proteomes" id="UP000078504"/>
    </source>
</evidence>
<gene>
    <name evidence="4" type="ORF">M977_04492</name>
</gene>
<proteinExistence type="predicted"/>
<feature type="domain" description="Mop" evidence="3">
    <location>
        <begin position="82"/>
        <end position="148"/>
    </location>
</feature>
<reference evidence="4 5" key="1">
    <citation type="submission" date="2016-04" db="EMBL/GenBank/DDBJ databases">
        <title>ATOL: Assembling a taxonomically balanced genome-scale reconstruction of the evolutionary history of the Enterobacteriaceae.</title>
        <authorList>
            <person name="Plunkett G.III."/>
            <person name="Neeno-Eckwall E.C."/>
            <person name="Glasner J.D."/>
            <person name="Perna N.T."/>
        </authorList>
    </citation>
    <scope>NUCLEOTIDE SEQUENCE [LARGE SCALE GENOMIC DNA]</scope>
    <source>
        <strain evidence="4 5">ATCC 51604</strain>
    </source>
</reference>
<dbReference type="PATRIC" id="fig|1354253.4.peg.4614"/>
<dbReference type="SUPFAM" id="SSF50331">
    <property type="entry name" value="MOP-like"/>
    <property type="match status" value="2"/>
</dbReference>
<evidence type="ECO:0000256" key="2">
    <source>
        <dbReference type="PROSITE-ProRule" id="PRU01213"/>
    </source>
</evidence>
<feature type="domain" description="Mop" evidence="3">
    <location>
        <begin position="2"/>
        <end position="76"/>
    </location>
</feature>
<comment type="caution">
    <text evidence="4">The sequence shown here is derived from an EMBL/GenBank/DDBJ whole genome shotgun (WGS) entry which is preliminary data.</text>
</comment>
<dbReference type="AlphaFoldDB" id="A0A1B7HMN4"/>
<dbReference type="InterPro" id="IPR008995">
    <property type="entry name" value="Mo/tungstate-bd_C_term_dom"/>
</dbReference>